<dbReference type="PANTHER" id="PTHR43362">
    <property type="entry name" value="MANNITOL DEHYDROGENASE DSF1-RELATED"/>
    <property type="match status" value="1"/>
</dbReference>
<dbReference type="Gene3D" id="1.10.1040.10">
    <property type="entry name" value="N-(1-d-carboxylethyl)-l-norvaline Dehydrogenase, domain 2"/>
    <property type="match status" value="1"/>
</dbReference>
<dbReference type="GO" id="GO:0019594">
    <property type="term" value="P:mannitol metabolic process"/>
    <property type="evidence" value="ECO:0007669"/>
    <property type="project" value="InterPro"/>
</dbReference>
<dbReference type="EC" id="1.1.1.17" evidence="2"/>
<comment type="catalytic activity">
    <reaction evidence="6">
        <text>D-mannitol 1-phosphate + NAD(+) = beta-D-fructose 6-phosphate + NADH + H(+)</text>
        <dbReference type="Rhea" id="RHEA:19661"/>
        <dbReference type="ChEBI" id="CHEBI:15378"/>
        <dbReference type="ChEBI" id="CHEBI:57540"/>
        <dbReference type="ChEBI" id="CHEBI:57634"/>
        <dbReference type="ChEBI" id="CHEBI:57945"/>
        <dbReference type="ChEBI" id="CHEBI:61381"/>
        <dbReference type="EC" id="1.1.1.17"/>
    </reaction>
</comment>
<proteinExistence type="inferred from homology"/>
<accession>A0A1H1TTI4</accession>
<dbReference type="Gene3D" id="3.40.50.720">
    <property type="entry name" value="NAD(P)-binding Rossmann-like Domain"/>
    <property type="match status" value="1"/>
</dbReference>
<sequence>MAERRPDLSRVVVPLPAGGPRIPEQRPSRSWALRDRNLPRLAARVEVPGYRRDQLRTGVVHLGVGSFHRAHQGVYFDDLARLGLTRWGVTGVGLRSTAMQEALPPQDLLYTVLEQGADGTRARVVGALRRYHHAPQDPEAVLAALARRRTALVTLTLTGDGYPVDPATGGVVAPELQHDLDHPEDPRTAFGFLVAALDRRRQQDGPGLTVLSCDNRADAAAASRAAVRVLAERRDPGLARWVEQHVTFPDAMVDRITPATGDGHRRLLAEEFGLRDRWPVVTEPFTQWVVEDAFAGHRPPLDQVGVQFVTDVGPHKRAKTRLLNGTHCALGLLGVLAGYDDTGEAMADPLLRAYVAALMADEVAPLLPPVPGLDLARYQQTLLTRFANPVLVDPLTRLAGRASTKVPAYLLPSLREAADRGRPHALLTLAVAGWLHGLRQPGGLGLTDGRGVQLQRLAAGGGDDPRPVLGAVDVFGDLGHRADVVGTLRRQLTTLGAQGWRAALAQALALTT</sequence>
<dbReference type="PANTHER" id="PTHR43362:SF1">
    <property type="entry name" value="MANNITOL DEHYDROGENASE 2-RELATED"/>
    <property type="match status" value="1"/>
</dbReference>
<dbReference type="Proteomes" id="UP000199092">
    <property type="component" value="Chromosome I"/>
</dbReference>
<dbReference type="InterPro" id="IPR000669">
    <property type="entry name" value="Mannitol_DH"/>
</dbReference>
<feature type="domain" description="Mannitol dehydrogenase C-terminal" evidence="8">
    <location>
        <begin position="311"/>
        <end position="494"/>
    </location>
</feature>
<dbReference type="InterPro" id="IPR013131">
    <property type="entry name" value="Mannitol_DH_N"/>
</dbReference>
<dbReference type="GO" id="GO:0008926">
    <property type="term" value="F:mannitol-1-phosphate 5-dehydrogenase activity"/>
    <property type="evidence" value="ECO:0007669"/>
    <property type="project" value="UniProtKB-EC"/>
</dbReference>
<evidence type="ECO:0000256" key="5">
    <source>
        <dbReference type="ARBA" id="ARBA00023027"/>
    </source>
</evidence>
<comment type="similarity">
    <text evidence="1">Belongs to the mannitol dehydrogenase family.</text>
</comment>
<dbReference type="InterPro" id="IPR023027">
    <property type="entry name" value="Mannitol_DH_CS"/>
</dbReference>
<dbReference type="SUPFAM" id="SSF51735">
    <property type="entry name" value="NAD(P)-binding Rossmann-fold domains"/>
    <property type="match status" value="1"/>
</dbReference>
<dbReference type="Pfam" id="PF08125">
    <property type="entry name" value="Mannitol_dh_C"/>
    <property type="match status" value="1"/>
</dbReference>
<feature type="domain" description="Mannitol dehydrogenase N-terminal" evidence="7">
    <location>
        <begin position="58"/>
        <end position="302"/>
    </location>
</feature>
<evidence type="ECO:0000313" key="9">
    <source>
        <dbReference type="EMBL" id="SDS63510.1"/>
    </source>
</evidence>
<dbReference type="RefSeq" id="WP_231930486.1">
    <property type="nucleotide sequence ID" value="NZ_LT629749.1"/>
</dbReference>
<dbReference type="STRING" id="546871.SAMN04488543_2097"/>
<gene>
    <name evidence="9" type="ORF">SAMN04488543_2097</name>
</gene>
<evidence type="ECO:0000259" key="7">
    <source>
        <dbReference type="Pfam" id="PF01232"/>
    </source>
</evidence>
<dbReference type="Pfam" id="PF01232">
    <property type="entry name" value="Mannitol_dh"/>
    <property type="match status" value="1"/>
</dbReference>
<dbReference type="InterPro" id="IPR013328">
    <property type="entry name" value="6PGD_dom2"/>
</dbReference>
<dbReference type="PROSITE" id="PS00974">
    <property type="entry name" value="MANNITOL_DHGENASE"/>
    <property type="match status" value="1"/>
</dbReference>
<dbReference type="AlphaFoldDB" id="A0A1H1TTI4"/>
<keyword evidence="5" id="KW-0520">NAD</keyword>
<dbReference type="InterPro" id="IPR008927">
    <property type="entry name" value="6-PGluconate_DH-like_C_sf"/>
</dbReference>
<protein>
    <recommendedName>
        <fullName evidence="3">Mannitol-1-phosphate 5-dehydrogenase</fullName>
        <ecNumber evidence="2">1.1.1.17</ecNumber>
    </recommendedName>
</protein>
<organism evidence="9 10">
    <name type="scientific">Friedmanniella luteola</name>
    <dbReference type="NCBI Taxonomy" id="546871"/>
    <lineage>
        <taxon>Bacteria</taxon>
        <taxon>Bacillati</taxon>
        <taxon>Actinomycetota</taxon>
        <taxon>Actinomycetes</taxon>
        <taxon>Propionibacteriales</taxon>
        <taxon>Nocardioidaceae</taxon>
        <taxon>Friedmanniella</taxon>
    </lineage>
</organism>
<keyword evidence="10" id="KW-1185">Reference proteome</keyword>
<evidence type="ECO:0000256" key="6">
    <source>
        <dbReference type="ARBA" id="ARBA00048615"/>
    </source>
</evidence>
<evidence type="ECO:0000313" key="10">
    <source>
        <dbReference type="Proteomes" id="UP000199092"/>
    </source>
</evidence>
<dbReference type="InterPro" id="IPR050988">
    <property type="entry name" value="Mannitol_DH/Oxidoreductase"/>
</dbReference>
<dbReference type="SUPFAM" id="SSF48179">
    <property type="entry name" value="6-phosphogluconate dehydrogenase C-terminal domain-like"/>
    <property type="match status" value="1"/>
</dbReference>
<dbReference type="EMBL" id="LT629749">
    <property type="protein sequence ID" value="SDS63510.1"/>
    <property type="molecule type" value="Genomic_DNA"/>
</dbReference>
<evidence type="ECO:0000259" key="8">
    <source>
        <dbReference type="Pfam" id="PF08125"/>
    </source>
</evidence>
<evidence type="ECO:0000256" key="4">
    <source>
        <dbReference type="ARBA" id="ARBA00023002"/>
    </source>
</evidence>
<evidence type="ECO:0000256" key="2">
    <source>
        <dbReference type="ARBA" id="ARBA00012939"/>
    </source>
</evidence>
<dbReference type="PRINTS" id="PR00084">
    <property type="entry name" value="MTLDHDRGNASE"/>
</dbReference>
<evidence type="ECO:0000256" key="1">
    <source>
        <dbReference type="ARBA" id="ARBA00006541"/>
    </source>
</evidence>
<evidence type="ECO:0000256" key="3">
    <source>
        <dbReference type="ARBA" id="ARBA00016219"/>
    </source>
</evidence>
<name>A0A1H1TTI4_9ACTN</name>
<dbReference type="InterPro" id="IPR036291">
    <property type="entry name" value="NAD(P)-bd_dom_sf"/>
</dbReference>
<reference evidence="9 10" key="1">
    <citation type="submission" date="2016-10" db="EMBL/GenBank/DDBJ databases">
        <authorList>
            <person name="de Groot N.N."/>
        </authorList>
    </citation>
    <scope>NUCLEOTIDE SEQUENCE [LARGE SCALE GENOMIC DNA]</scope>
    <source>
        <strain evidence="9 10">DSM 21741</strain>
    </source>
</reference>
<dbReference type="InterPro" id="IPR013118">
    <property type="entry name" value="Mannitol_DH_C"/>
</dbReference>
<keyword evidence="4" id="KW-0560">Oxidoreductase</keyword>